<evidence type="ECO:0000313" key="2">
    <source>
        <dbReference type="EMBL" id="MER6611903.1"/>
    </source>
</evidence>
<organism evidence="2 3">
    <name type="scientific">Streptomyces xantholiticus</name>
    <dbReference type="NCBI Taxonomy" id="68285"/>
    <lineage>
        <taxon>Bacteria</taxon>
        <taxon>Bacillati</taxon>
        <taxon>Actinomycetota</taxon>
        <taxon>Actinomycetes</taxon>
        <taxon>Kitasatosporales</taxon>
        <taxon>Streptomycetaceae</taxon>
        <taxon>Streptomyces</taxon>
    </lineage>
</organism>
<protein>
    <recommendedName>
        <fullName evidence="4">Cytochrome C oxidase subunit I</fullName>
    </recommendedName>
</protein>
<name>A0ABV1UM66_9ACTN</name>
<dbReference type="Proteomes" id="UP001445472">
    <property type="component" value="Unassembled WGS sequence"/>
</dbReference>
<reference evidence="2 3" key="1">
    <citation type="submission" date="2024-06" db="EMBL/GenBank/DDBJ databases">
        <title>The Natural Products Discovery Center: Release of the First 8490 Sequenced Strains for Exploring Actinobacteria Biosynthetic Diversity.</title>
        <authorList>
            <person name="Kalkreuter E."/>
            <person name="Kautsar S.A."/>
            <person name="Yang D."/>
            <person name="Bader C.D."/>
            <person name="Teijaro C.N."/>
            <person name="Fluegel L."/>
            <person name="Davis C.M."/>
            <person name="Simpson J.R."/>
            <person name="Lauterbach L."/>
            <person name="Steele A.D."/>
            <person name="Gui C."/>
            <person name="Meng S."/>
            <person name="Li G."/>
            <person name="Viehrig K."/>
            <person name="Ye F."/>
            <person name="Su P."/>
            <person name="Kiefer A.F."/>
            <person name="Nichols A."/>
            <person name="Cepeda A.J."/>
            <person name="Yan W."/>
            <person name="Fan B."/>
            <person name="Jiang Y."/>
            <person name="Adhikari A."/>
            <person name="Zheng C.-J."/>
            <person name="Schuster L."/>
            <person name="Cowan T.M."/>
            <person name="Smanski M.J."/>
            <person name="Chevrette M.G."/>
            <person name="De Carvalho L.P.S."/>
            <person name="Shen B."/>
        </authorList>
    </citation>
    <scope>NUCLEOTIDE SEQUENCE [LARGE SCALE GENOMIC DNA]</scope>
    <source>
        <strain evidence="2 3">NPDC000837</strain>
    </source>
</reference>
<keyword evidence="1" id="KW-1133">Transmembrane helix</keyword>
<accession>A0ABV1UM66</accession>
<feature type="transmembrane region" description="Helical" evidence="1">
    <location>
        <begin position="91"/>
        <end position="114"/>
    </location>
</feature>
<keyword evidence="3" id="KW-1185">Reference proteome</keyword>
<dbReference type="RefSeq" id="WP_234377875.1">
    <property type="nucleotide sequence ID" value="NZ_JBEPBX010000001.1"/>
</dbReference>
<dbReference type="EMBL" id="JBEPBX010000001">
    <property type="protein sequence ID" value="MER6611903.1"/>
    <property type="molecule type" value="Genomic_DNA"/>
</dbReference>
<evidence type="ECO:0000256" key="1">
    <source>
        <dbReference type="SAM" id="Phobius"/>
    </source>
</evidence>
<evidence type="ECO:0000313" key="3">
    <source>
        <dbReference type="Proteomes" id="UP001445472"/>
    </source>
</evidence>
<keyword evidence="1" id="KW-0812">Transmembrane</keyword>
<keyword evidence="1" id="KW-0472">Membrane</keyword>
<comment type="caution">
    <text evidence="2">The sequence shown here is derived from an EMBL/GenBank/DDBJ whole genome shotgun (WGS) entry which is preliminary data.</text>
</comment>
<gene>
    <name evidence="2" type="ORF">ABT276_00455</name>
</gene>
<evidence type="ECO:0008006" key="4">
    <source>
        <dbReference type="Google" id="ProtNLM"/>
    </source>
</evidence>
<proteinExistence type="predicted"/>
<sequence length="116" mass="12954">MRQPEPDVAAGIARLEGYLLAQSKVQEAEREAEAFAGRMPWLTTAQREEVVRVYTEDRIALSRQVLEALVSRAHELRAEYTARYDELRRRLLCASVAALLGSTALCVLAGLLAARR</sequence>